<evidence type="ECO:0000256" key="1">
    <source>
        <dbReference type="ARBA" id="ARBA00005701"/>
    </source>
</evidence>
<dbReference type="InterPro" id="IPR012875">
    <property type="entry name" value="SDHF4"/>
</dbReference>
<dbReference type="GO" id="GO:0005739">
    <property type="term" value="C:mitochondrion"/>
    <property type="evidence" value="ECO:0007669"/>
    <property type="project" value="TreeGrafter"/>
</dbReference>
<accession>A0A0I9N7F4</accession>
<proteinExistence type="inferred from homology"/>
<dbReference type="AlphaFoldDB" id="A0A0I9N7F4"/>
<gene>
    <name evidence="4 5" type="ORF">Bm6139</name>
    <name evidence="4" type="ORF">BM_Bm6139</name>
</gene>
<protein>
    <recommendedName>
        <fullName evidence="2">Succinate dehydrogenase assembly factor 4, mitochondrial</fullName>
    </recommendedName>
</protein>
<sequence length="152" mass="17347">MNLIESPKPNYLIDSFATKLNKLFPSKQVFFSSDLCIDDASFWTELLQAITDYMLRVVRGRGLMQIFCNQQRFCRFEGGTINEKEIEIQKKTPRGKMDHELGTGKEDKPYEDPYLPKHPGGVNPITGEIGGPAGPEPTRFGDWERKGRCIDF</sequence>
<dbReference type="PANTHER" id="PTHR28524">
    <property type="entry name" value="SUCCINATE DEHYDROGENASE ASSEMBLY FACTOR 4, MITOCHONDRIAL"/>
    <property type="match status" value="1"/>
</dbReference>
<name>A0A0I9N7F4_BRUMA</name>
<reference evidence="4" key="1">
    <citation type="journal article" date="2007" name="Science">
        <title>Draft genome of the filarial nematode parasite Brugia malayi.</title>
        <authorList>
            <person name="Ghedin E."/>
            <person name="Wang S."/>
            <person name="Spiro D."/>
            <person name="Caler E."/>
            <person name="Zhao Q."/>
            <person name="Crabtree J."/>
            <person name="Allen J.E."/>
            <person name="Delcher A.L."/>
            <person name="Guiliano D.B."/>
            <person name="Miranda-Saavedra D."/>
            <person name="Angiuoli S.V."/>
            <person name="Creasy T."/>
            <person name="Amedeo P."/>
            <person name="Haas B."/>
            <person name="El-Sayed N.M."/>
            <person name="Wortman J.R."/>
            <person name="Feldblyum T."/>
            <person name="Tallon L."/>
            <person name="Schatz M."/>
            <person name="Shumway M."/>
            <person name="Koo H."/>
            <person name="Salzberg S.L."/>
            <person name="Schobel S."/>
            <person name="Pertea M."/>
            <person name="Pop M."/>
            <person name="White O."/>
            <person name="Barton G.J."/>
            <person name="Carlow C.K."/>
            <person name="Crawford M.J."/>
            <person name="Daub J."/>
            <person name="Dimmic M.W."/>
            <person name="Estes C.F."/>
            <person name="Foster J.M."/>
            <person name="Ganatra M."/>
            <person name="Gregory W.F."/>
            <person name="Johnson N.M."/>
            <person name="Jin J."/>
            <person name="Komuniecki R."/>
            <person name="Korf I."/>
            <person name="Kumar S."/>
            <person name="Laney S."/>
            <person name="Li B.W."/>
            <person name="Li W."/>
            <person name="Lindblom T.H."/>
            <person name="Lustigman S."/>
            <person name="Ma D."/>
            <person name="Maina C.V."/>
            <person name="Martin D.M."/>
            <person name="McCarter J.P."/>
            <person name="McReynolds L."/>
            <person name="Mitreva M."/>
            <person name="Nutman T.B."/>
            <person name="Parkinson J."/>
            <person name="Peregrin-Alvarez J.M."/>
            <person name="Poole C."/>
            <person name="Ren Q."/>
            <person name="Saunders L."/>
            <person name="Sluder A.E."/>
            <person name="Smith K."/>
            <person name="Stanke M."/>
            <person name="Unnasch T.R."/>
            <person name="Ware J."/>
            <person name="Wei A.D."/>
            <person name="Weil G."/>
            <person name="Williams D.J."/>
            <person name="Zhang Y."/>
            <person name="Williams S.A."/>
            <person name="Fraser-Liggett C."/>
            <person name="Slatko B."/>
            <person name="Blaxter M.L."/>
            <person name="Scott A.L."/>
        </authorList>
    </citation>
    <scope>NUCLEOTIDE SEQUENCE</scope>
    <source>
        <strain evidence="4">FR3</strain>
    </source>
</reference>
<evidence type="ECO:0000256" key="3">
    <source>
        <dbReference type="SAM" id="MobiDB-lite"/>
    </source>
</evidence>
<organism evidence="4">
    <name type="scientific">Brugia malayi</name>
    <name type="common">Filarial nematode worm</name>
    <dbReference type="NCBI Taxonomy" id="6279"/>
    <lineage>
        <taxon>Eukaryota</taxon>
        <taxon>Metazoa</taxon>
        <taxon>Ecdysozoa</taxon>
        <taxon>Nematoda</taxon>
        <taxon>Chromadorea</taxon>
        <taxon>Rhabditida</taxon>
        <taxon>Spirurina</taxon>
        <taxon>Spiruromorpha</taxon>
        <taxon>Filarioidea</taxon>
        <taxon>Onchocercidae</taxon>
        <taxon>Brugia</taxon>
    </lineage>
</organism>
<evidence type="ECO:0000313" key="5">
    <source>
        <dbReference type="WormBase" id="Bm6139"/>
    </source>
</evidence>
<dbReference type="OMA" id="CIFIWAG"/>
<comment type="similarity">
    <text evidence="1">Belongs to the SDHAF4 family.</text>
</comment>
<feature type="compositionally biased region" description="Basic and acidic residues" evidence="3">
    <location>
        <begin position="139"/>
        <end position="152"/>
    </location>
</feature>
<dbReference type="GO" id="GO:0034553">
    <property type="term" value="P:mitochondrial respiratory chain complex II assembly"/>
    <property type="evidence" value="ECO:0007669"/>
    <property type="project" value="TreeGrafter"/>
</dbReference>
<dbReference type="WormBase" id="Bm6139">
    <property type="protein sequence ID" value="BM01765"/>
    <property type="gene ID" value="WBGene00226400"/>
</dbReference>
<feature type="compositionally biased region" description="Basic and acidic residues" evidence="3">
    <location>
        <begin position="86"/>
        <end position="115"/>
    </location>
</feature>
<dbReference type="PANTHER" id="PTHR28524:SF3">
    <property type="entry name" value="SUCCINATE DEHYDROGENASE ASSEMBLY FACTOR 4, MITOCHONDRIAL"/>
    <property type="match status" value="1"/>
</dbReference>
<evidence type="ECO:0000256" key="2">
    <source>
        <dbReference type="ARBA" id="ARBA00022170"/>
    </source>
</evidence>
<evidence type="ECO:0000313" key="4">
    <source>
        <dbReference type="EMBL" id="CTP81929.1"/>
    </source>
</evidence>
<dbReference type="EMBL" id="LN857024">
    <property type="protein sequence ID" value="CTP81929.1"/>
    <property type="molecule type" value="Genomic_DNA"/>
</dbReference>
<dbReference type="Pfam" id="PF07896">
    <property type="entry name" value="DUF1674"/>
    <property type="match status" value="1"/>
</dbReference>
<feature type="region of interest" description="Disordered" evidence="3">
    <location>
        <begin position="86"/>
        <end position="152"/>
    </location>
</feature>
<reference evidence="4" key="2">
    <citation type="submission" date="2012-12" db="EMBL/GenBank/DDBJ databases">
        <authorList>
            <person name="Gao Y.W."/>
            <person name="Fan S.T."/>
            <person name="Sun H.T."/>
            <person name="Wang Z."/>
            <person name="Gao X.L."/>
            <person name="Li Y.G."/>
            <person name="Wang T.C."/>
            <person name="Zhang K."/>
            <person name="Xu W.W."/>
            <person name="Yu Z.J."/>
            <person name="Xia X.Z."/>
        </authorList>
    </citation>
    <scope>NUCLEOTIDE SEQUENCE</scope>
    <source>
        <strain evidence="4">FR3</strain>
    </source>
</reference>